<sequence>MHNRLALFRAEAGLSREDLASQVGVNPQTIGFLERGQYGPSLELGLKLARVFGVPVEMLFSLEPFAPLAASLAAPRIMEGGR</sequence>
<dbReference type="PANTHER" id="PTHR46558:SF4">
    <property type="entry name" value="DNA-BIDING PHAGE PROTEIN"/>
    <property type="match status" value="1"/>
</dbReference>
<feature type="domain" description="HTH cro/C1-type" evidence="2">
    <location>
        <begin position="5"/>
        <end position="59"/>
    </location>
</feature>
<name>A0A255Y6Z5_9SPHN</name>
<accession>A0A255Y6Z5</accession>
<keyword evidence="1" id="KW-0238">DNA-binding</keyword>
<dbReference type="SMART" id="SM00530">
    <property type="entry name" value="HTH_XRE"/>
    <property type="match status" value="1"/>
</dbReference>
<dbReference type="EMBL" id="NOXT01000125">
    <property type="protein sequence ID" value="OYQ24395.1"/>
    <property type="molecule type" value="Genomic_DNA"/>
</dbReference>
<reference evidence="3 4" key="1">
    <citation type="submission" date="2017-07" db="EMBL/GenBank/DDBJ databases">
        <title>Sandarakinorhabdus cyanobacteriorum sp. nov., a novel bacterium isolated from cyanobacterial aggregates in a eutrophic lake.</title>
        <authorList>
            <person name="Cai H."/>
        </authorList>
    </citation>
    <scope>NUCLEOTIDE SEQUENCE [LARGE SCALE GENOMIC DNA]</scope>
    <source>
        <strain evidence="3 4">TH057</strain>
    </source>
</reference>
<dbReference type="PANTHER" id="PTHR46558">
    <property type="entry name" value="TRACRIPTIONAL REGULATORY PROTEIN-RELATED-RELATED"/>
    <property type="match status" value="1"/>
</dbReference>
<dbReference type="InterPro" id="IPR001387">
    <property type="entry name" value="Cro/C1-type_HTH"/>
</dbReference>
<organism evidence="3 4">
    <name type="scientific">Sandarakinorhabdus cyanobacteriorum</name>
    <dbReference type="NCBI Taxonomy" id="1981098"/>
    <lineage>
        <taxon>Bacteria</taxon>
        <taxon>Pseudomonadati</taxon>
        <taxon>Pseudomonadota</taxon>
        <taxon>Alphaproteobacteria</taxon>
        <taxon>Sphingomonadales</taxon>
        <taxon>Sphingosinicellaceae</taxon>
        <taxon>Sandarakinorhabdus</taxon>
    </lineage>
</organism>
<dbReference type="OrthoDB" id="9795572at2"/>
<dbReference type="InterPro" id="IPR010982">
    <property type="entry name" value="Lambda_DNA-bd_dom_sf"/>
</dbReference>
<gene>
    <name evidence="3" type="ORF">CHU93_15825</name>
</gene>
<dbReference type="SUPFAM" id="SSF47413">
    <property type="entry name" value="lambda repressor-like DNA-binding domains"/>
    <property type="match status" value="1"/>
</dbReference>
<evidence type="ECO:0000313" key="4">
    <source>
        <dbReference type="Proteomes" id="UP000216991"/>
    </source>
</evidence>
<comment type="caution">
    <text evidence="3">The sequence shown here is derived from an EMBL/GenBank/DDBJ whole genome shotgun (WGS) entry which is preliminary data.</text>
</comment>
<evidence type="ECO:0000313" key="3">
    <source>
        <dbReference type="EMBL" id="OYQ24395.1"/>
    </source>
</evidence>
<dbReference type="AlphaFoldDB" id="A0A255Y6Z5"/>
<proteinExistence type="predicted"/>
<keyword evidence="4" id="KW-1185">Reference proteome</keyword>
<dbReference type="Pfam" id="PF01381">
    <property type="entry name" value="HTH_3"/>
    <property type="match status" value="1"/>
</dbReference>
<dbReference type="Gene3D" id="1.10.260.40">
    <property type="entry name" value="lambda repressor-like DNA-binding domains"/>
    <property type="match status" value="1"/>
</dbReference>
<dbReference type="PROSITE" id="PS50943">
    <property type="entry name" value="HTH_CROC1"/>
    <property type="match status" value="1"/>
</dbReference>
<dbReference type="GO" id="GO:0003677">
    <property type="term" value="F:DNA binding"/>
    <property type="evidence" value="ECO:0007669"/>
    <property type="project" value="UniProtKB-KW"/>
</dbReference>
<dbReference type="Proteomes" id="UP000216991">
    <property type="component" value="Unassembled WGS sequence"/>
</dbReference>
<protein>
    <submittedName>
        <fullName evidence="3">Transcriptional regulator</fullName>
    </submittedName>
</protein>
<evidence type="ECO:0000256" key="1">
    <source>
        <dbReference type="ARBA" id="ARBA00023125"/>
    </source>
</evidence>
<evidence type="ECO:0000259" key="2">
    <source>
        <dbReference type="PROSITE" id="PS50943"/>
    </source>
</evidence>
<dbReference type="CDD" id="cd00093">
    <property type="entry name" value="HTH_XRE"/>
    <property type="match status" value="1"/>
</dbReference>